<accession>A0A0M2PNA4</accession>
<dbReference type="AlphaFoldDB" id="A0A0M2PNA4"/>
<dbReference type="Proteomes" id="UP000034681">
    <property type="component" value="Unassembled WGS sequence"/>
</dbReference>
<name>A0A0M2PNA4_PROHO</name>
<dbReference type="STRING" id="317619.GCA_000332315_02967"/>
<proteinExistence type="predicted"/>
<evidence type="ECO:0000313" key="1">
    <source>
        <dbReference type="EMBL" id="KKI98090.1"/>
    </source>
</evidence>
<reference evidence="1" key="1">
    <citation type="submission" date="2012-04" db="EMBL/GenBank/DDBJ databases">
        <authorList>
            <person name="Borisov I.G."/>
            <person name="Ivanikova N.V."/>
            <person name="Pinevich A.V."/>
        </authorList>
    </citation>
    <scope>NUCLEOTIDE SEQUENCE [LARGE SCALE GENOMIC DNA]</scope>
    <source>
        <strain evidence="1">CALU 1027</strain>
    </source>
</reference>
<keyword evidence="2" id="KW-1185">Reference proteome</keyword>
<organism evidence="1 2">
    <name type="scientific">Prochlorothrix hollandica PCC 9006 = CALU 1027</name>
    <dbReference type="NCBI Taxonomy" id="317619"/>
    <lineage>
        <taxon>Bacteria</taxon>
        <taxon>Bacillati</taxon>
        <taxon>Cyanobacteriota</taxon>
        <taxon>Cyanophyceae</taxon>
        <taxon>Prochlorotrichales</taxon>
        <taxon>Prochlorotrichaceae</taxon>
        <taxon>Prochlorothrix</taxon>
    </lineage>
</organism>
<dbReference type="RefSeq" id="WP_016923561.1">
    <property type="nucleotide sequence ID" value="NZ_KB235939.1"/>
</dbReference>
<protein>
    <submittedName>
        <fullName evidence="1">Uncharacterized protein</fullName>
    </submittedName>
</protein>
<gene>
    <name evidence="1" type="ORF">PROH_20425</name>
</gene>
<evidence type="ECO:0000313" key="2">
    <source>
        <dbReference type="Proteomes" id="UP000034681"/>
    </source>
</evidence>
<comment type="caution">
    <text evidence="1">The sequence shown here is derived from an EMBL/GenBank/DDBJ whole genome shotgun (WGS) entry which is preliminary data.</text>
</comment>
<sequence>MLPPAIKAKMWLCGYQPGPKPNAQADGFQGFGQRGQRFYFSRNRVTTGHCPTNATVAVG</sequence>
<dbReference type="EMBL" id="AJTX02000010">
    <property type="protein sequence ID" value="KKI98090.1"/>
    <property type="molecule type" value="Genomic_DNA"/>
</dbReference>
<dbReference type="eggNOG" id="COG1234">
    <property type="taxonomic scope" value="Bacteria"/>
</dbReference>